<comment type="caution">
    <text evidence="2">The sequence shown here is derived from an EMBL/GenBank/DDBJ whole genome shotgun (WGS) entry which is preliminary data.</text>
</comment>
<dbReference type="InterPro" id="IPR036610">
    <property type="entry name" value="PEBP-like_sf"/>
</dbReference>
<name>A0A9P4WV75_9PLEO</name>
<dbReference type="InterPro" id="IPR008914">
    <property type="entry name" value="PEBP"/>
</dbReference>
<organism evidence="2 3">
    <name type="scientific">Didymella heteroderae</name>
    <dbReference type="NCBI Taxonomy" id="1769908"/>
    <lineage>
        <taxon>Eukaryota</taxon>
        <taxon>Fungi</taxon>
        <taxon>Dikarya</taxon>
        <taxon>Ascomycota</taxon>
        <taxon>Pezizomycotina</taxon>
        <taxon>Dothideomycetes</taxon>
        <taxon>Pleosporomycetidae</taxon>
        <taxon>Pleosporales</taxon>
        <taxon>Pleosporineae</taxon>
        <taxon>Didymellaceae</taxon>
        <taxon>Didymella</taxon>
    </lineage>
</organism>
<dbReference type="Proteomes" id="UP000758155">
    <property type="component" value="Unassembled WGS sequence"/>
</dbReference>
<protein>
    <recommendedName>
        <fullName evidence="1">Heterokaryon incompatibility domain-containing protein</fullName>
    </recommendedName>
</protein>
<dbReference type="OrthoDB" id="2506647at2759"/>
<dbReference type="InterPro" id="IPR010730">
    <property type="entry name" value="HET"/>
</dbReference>
<dbReference type="PANTHER" id="PTHR33112">
    <property type="entry name" value="DOMAIN PROTEIN, PUTATIVE-RELATED"/>
    <property type="match status" value="1"/>
</dbReference>
<evidence type="ECO:0000313" key="2">
    <source>
        <dbReference type="EMBL" id="KAF3042983.1"/>
    </source>
</evidence>
<proteinExistence type="predicted"/>
<keyword evidence="3" id="KW-1185">Reference proteome</keyword>
<dbReference type="AlphaFoldDB" id="A0A9P4WV75"/>
<accession>A0A9P4WV75</accession>
<reference evidence="2" key="1">
    <citation type="submission" date="2019-04" db="EMBL/GenBank/DDBJ databases">
        <title>Sequencing of skin fungus with MAO and IRED activity.</title>
        <authorList>
            <person name="Marsaioli A.J."/>
            <person name="Bonatto J.M.C."/>
            <person name="Reis Junior O."/>
        </authorList>
    </citation>
    <scope>NUCLEOTIDE SEQUENCE</scope>
    <source>
        <strain evidence="2">28M1</strain>
    </source>
</reference>
<dbReference type="EMBL" id="SWKV01000014">
    <property type="protein sequence ID" value="KAF3042983.1"/>
    <property type="molecule type" value="Genomic_DNA"/>
</dbReference>
<dbReference type="SUPFAM" id="SSF49777">
    <property type="entry name" value="PEBP-like"/>
    <property type="match status" value="1"/>
</dbReference>
<feature type="domain" description="Heterokaryon incompatibility" evidence="1">
    <location>
        <begin position="161"/>
        <end position="264"/>
    </location>
</feature>
<dbReference type="Gene3D" id="3.90.280.10">
    <property type="entry name" value="PEBP-like"/>
    <property type="match status" value="1"/>
</dbReference>
<dbReference type="Pfam" id="PF01161">
    <property type="entry name" value="PBP"/>
    <property type="match status" value="1"/>
</dbReference>
<dbReference type="CDD" id="cd00866">
    <property type="entry name" value="PEBP_euk"/>
    <property type="match status" value="1"/>
</dbReference>
<evidence type="ECO:0000259" key="1">
    <source>
        <dbReference type="Pfam" id="PF06985"/>
    </source>
</evidence>
<dbReference type="Pfam" id="PF06985">
    <property type="entry name" value="HET"/>
    <property type="match status" value="1"/>
</dbReference>
<dbReference type="PANTHER" id="PTHR33112:SF9">
    <property type="entry name" value="HETEROKARYON INCOMPATIBILITY DOMAIN-CONTAINING PROTEIN"/>
    <property type="match status" value="1"/>
</dbReference>
<evidence type="ECO:0000313" key="3">
    <source>
        <dbReference type="Proteomes" id="UP000758155"/>
    </source>
</evidence>
<sequence length="750" mass="84077">MSAANVLCRLCRRTAGGNLHNWIDHHTESALKLSAAKGCQICQLLFLKFRHHAQGDTARRERLRMARLSPDFVWVKGFNDAIVHFEVVGIESGFRSTEVRPDTLMSYNLIRTWLDDCVTNHRACDKAILEVTYPVIPQRLIAVTGRLRLVELDVMGADEEYPALSHCWGGSLGVATTRANVRAFRRVLDPQVLPQIFLDAIELTRKLRIDYLWIDALCIIQDSEEDWQAESAMMGYYYRNAHLTISALDASDGTKGFLHTPRVTPTARIYVPSQSKGLGTAREDLVSEGPTFAKSELLWECMECTARERSLEVSQEDSGKRLIGPRHIDDGMTNEIGQWYDVVCQYSGLRLTYDEDVLAAIDGISSTFRDATSLQYAAGLWQEHLPYGLLWSANQLSPMNARLETLCIAELEFDLGNDNLETRLNIEAWSLPVSCSSSCSAQPPFDDPDLQRIISVHEAFGSRIGRRYWDDIPGAEFVACTAILLMQAPDDNLDSQQELMTTYFLLVQETEDLEGDIIFERVGIGRTVDLLEGQTFDNSWLQNTQRRTSARVIPDSVPEFTPTTDLRVKYGNINENLGNEFNVLQTIQEPIFSFDPEAGIDSATTKYTYIQVDPDAPGPSLPILRQFLHHIVYDVQPACIAAQTPKTQARYMALTPLSVQAHRYVSLIYRQPPNYTPPQLNLVEEVVRAPFDLQKYVNEGGLKLVGGNFMREGLGTTLCAVVPGCTATGEGYNGPRDGTAMPDIRKYIGQ</sequence>
<dbReference type="InterPro" id="IPR035810">
    <property type="entry name" value="PEBP_euk"/>
</dbReference>
<gene>
    <name evidence="2" type="ORF">E8E12_009631</name>
</gene>